<dbReference type="EMBL" id="JACNLL010000024">
    <property type="protein sequence ID" value="MBC8198759.1"/>
    <property type="molecule type" value="Genomic_DNA"/>
</dbReference>
<name>A0A8J6N2F2_9BACT</name>
<comment type="caution">
    <text evidence="10">Lacks conserved residue(s) required for the propagation of feature annotation.</text>
</comment>
<evidence type="ECO:0000256" key="3">
    <source>
        <dbReference type="ARBA" id="ARBA00022448"/>
    </source>
</evidence>
<dbReference type="PANTHER" id="PTHR34182:SF1">
    <property type="entry name" value="PROTEIN-EXPORT MEMBRANE PROTEIN SECG"/>
    <property type="match status" value="1"/>
</dbReference>
<evidence type="ECO:0000313" key="12">
    <source>
        <dbReference type="Proteomes" id="UP000603545"/>
    </source>
</evidence>
<comment type="caution">
    <text evidence="11">The sequence shown here is derived from an EMBL/GenBank/DDBJ whole genome shotgun (WGS) entry which is preliminary data.</text>
</comment>
<evidence type="ECO:0000256" key="10">
    <source>
        <dbReference type="RuleBase" id="RU365087"/>
    </source>
</evidence>
<dbReference type="PANTHER" id="PTHR34182">
    <property type="entry name" value="PROTEIN-EXPORT MEMBRANE PROTEIN SECG"/>
    <property type="match status" value="1"/>
</dbReference>
<keyword evidence="6 10" id="KW-0653">Protein transport</keyword>
<evidence type="ECO:0000256" key="2">
    <source>
        <dbReference type="ARBA" id="ARBA00008445"/>
    </source>
</evidence>
<evidence type="ECO:0000313" key="11">
    <source>
        <dbReference type="EMBL" id="MBC8198759.1"/>
    </source>
</evidence>
<dbReference type="GO" id="GO:0065002">
    <property type="term" value="P:intracellular protein transmembrane transport"/>
    <property type="evidence" value="ECO:0007669"/>
    <property type="project" value="TreeGrafter"/>
</dbReference>
<comment type="similarity">
    <text evidence="2 10">Belongs to the SecG family.</text>
</comment>
<organism evidence="11 12">
    <name type="scientific">Candidatus Desulfaltia bathyphila</name>
    <dbReference type="NCBI Taxonomy" id="2841697"/>
    <lineage>
        <taxon>Bacteria</taxon>
        <taxon>Pseudomonadati</taxon>
        <taxon>Thermodesulfobacteriota</taxon>
        <taxon>Desulfobacteria</taxon>
        <taxon>Desulfobacterales</taxon>
        <taxon>Desulfobacterales incertae sedis</taxon>
        <taxon>Candidatus Desulfaltia</taxon>
    </lineage>
</organism>
<accession>A0A8J6N2F2</accession>
<keyword evidence="3 10" id="KW-0813">Transport</keyword>
<keyword evidence="4 10" id="KW-1003">Cell membrane</keyword>
<keyword evidence="8 10" id="KW-0811">Translocation</keyword>
<gene>
    <name evidence="11" type="primary">secG</name>
    <name evidence="11" type="ORF">H8E80_01755</name>
</gene>
<dbReference type="InterPro" id="IPR004692">
    <property type="entry name" value="SecG"/>
</dbReference>
<dbReference type="GO" id="GO:0009306">
    <property type="term" value="P:protein secretion"/>
    <property type="evidence" value="ECO:0007669"/>
    <property type="project" value="UniProtKB-UniRule"/>
</dbReference>
<dbReference type="Pfam" id="PF03840">
    <property type="entry name" value="SecG"/>
    <property type="match status" value="1"/>
</dbReference>
<dbReference type="Proteomes" id="UP000603545">
    <property type="component" value="Unassembled WGS sequence"/>
</dbReference>
<evidence type="ECO:0000256" key="7">
    <source>
        <dbReference type="ARBA" id="ARBA00022989"/>
    </source>
</evidence>
<evidence type="ECO:0000256" key="9">
    <source>
        <dbReference type="ARBA" id="ARBA00023136"/>
    </source>
</evidence>
<reference evidence="11 12" key="1">
    <citation type="submission" date="2020-08" db="EMBL/GenBank/DDBJ databases">
        <title>Bridging the membrane lipid divide: bacteria of the FCB group superphylum have the potential to synthesize archaeal ether lipids.</title>
        <authorList>
            <person name="Villanueva L."/>
            <person name="Von Meijenfeldt F.A.B."/>
            <person name="Westbye A.B."/>
            <person name="Yadav S."/>
            <person name="Hopmans E.C."/>
            <person name="Dutilh B.E."/>
            <person name="Sinninghe Damste J.S."/>
        </authorList>
    </citation>
    <scope>NUCLEOTIDE SEQUENCE [LARGE SCALE GENOMIC DNA]</scope>
    <source>
        <strain evidence="11">NIOZ-UU82</strain>
    </source>
</reference>
<proteinExistence type="inferred from homology"/>
<dbReference type="NCBIfam" id="TIGR00810">
    <property type="entry name" value="secG"/>
    <property type="match status" value="1"/>
</dbReference>
<keyword evidence="9 10" id="KW-0472">Membrane</keyword>
<dbReference type="AlphaFoldDB" id="A0A8J6N2F2"/>
<evidence type="ECO:0000256" key="6">
    <source>
        <dbReference type="ARBA" id="ARBA00022927"/>
    </source>
</evidence>
<feature type="transmembrane region" description="Helical" evidence="10">
    <location>
        <begin position="51"/>
        <end position="73"/>
    </location>
</feature>
<protein>
    <recommendedName>
        <fullName evidence="10">Protein-export membrane protein SecG</fullName>
    </recommendedName>
</protein>
<evidence type="ECO:0000256" key="5">
    <source>
        <dbReference type="ARBA" id="ARBA00022692"/>
    </source>
</evidence>
<dbReference type="GO" id="GO:0015450">
    <property type="term" value="F:protein-transporting ATPase activity"/>
    <property type="evidence" value="ECO:0007669"/>
    <property type="project" value="UniProtKB-UniRule"/>
</dbReference>
<evidence type="ECO:0000256" key="8">
    <source>
        <dbReference type="ARBA" id="ARBA00023010"/>
    </source>
</evidence>
<keyword evidence="7 10" id="KW-1133">Transmembrane helix</keyword>
<comment type="function">
    <text evidence="10">Involved in protein export. Participates in an early event of protein translocation.</text>
</comment>
<sequence length="107" mass="10979">MTTILIIIHVIVCIALVMIVLLQTGKGADMGAAFGGGSSQTLFGGTGASTFLTKATTVAVIVFMLTSLGLAYISSHRIGDSVVMEQKAPAEKQSAPVAPEKSAPFKP</sequence>
<dbReference type="GO" id="GO:0043952">
    <property type="term" value="P:protein transport by the Sec complex"/>
    <property type="evidence" value="ECO:0007669"/>
    <property type="project" value="TreeGrafter"/>
</dbReference>
<comment type="subcellular location">
    <subcellularLocation>
        <location evidence="1 10">Cell membrane</location>
        <topology evidence="1 10">Multi-pass membrane protein</topology>
    </subcellularLocation>
</comment>
<dbReference type="GO" id="GO:0005886">
    <property type="term" value="C:plasma membrane"/>
    <property type="evidence" value="ECO:0007669"/>
    <property type="project" value="UniProtKB-SubCell"/>
</dbReference>
<dbReference type="PRINTS" id="PR01651">
    <property type="entry name" value="SECGEXPORT"/>
</dbReference>
<evidence type="ECO:0000256" key="1">
    <source>
        <dbReference type="ARBA" id="ARBA00004651"/>
    </source>
</evidence>
<evidence type="ECO:0000256" key="4">
    <source>
        <dbReference type="ARBA" id="ARBA00022475"/>
    </source>
</evidence>
<keyword evidence="5 10" id="KW-0812">Transmembrane</keyword>